<evidence type="ECO:0000256" key="3">
    <source>
        <dbReference type="ARBA" id="ARBA00023242"/>
    </source>
</evidence>
<evidence type="ECO:0000256" key="2">
    <source>
        <dbReference type="ARBA" id="ARBA00022723"/>
    </source>
</evidence>
<dbReference type="InterPro" id="IPR007219">
    <property type="entry name" value="XnlR_reg_dom"/>
</dbReference>
<dbReference type="PANTHER" id="PTHR31001">
    <property type="entry name" value="UNCHARACTERIZED TRANSCRIPTIONAL REGULATORY PROTEIN"/>
    <property type="match status" value="1"/>
</dbReference>
<dbReference type="GO" id="GO:0000981">
    <property type="term" value="F:DNA-binding transcription factor activity, RNA polymerase II-specific"/>
    <property type="evidence" value="ECO:0007669"/>
    <property type="project" value="InterPro"/>
</dbReference>
<reference evidence="6 7" key="1">
    <citation type="submission" date="2014-04" db="EMBL/GenBank/DDBJ databases">
        <authorList>
            <consortium name="DOE Joint Genome Institute"/>
            <person name="Kuo A."/>
            <person name="Zuccaro A."/>
            <person name="Kohler A."/>
            <person name="Nagy L.G."/>
            <person name="Floudas D."/>
            <person name="Copeland A."/>
            <person name="Barry K.W."/>
            <person name="Cichocki N."/>
            <person name="Veneault-Fourrey C."/>
            <person name="LaButti K."/>
            <person name="Lindquist E.A."/>
            <person name="Lipzen A."/>
            <person name="Lundell T."/>
            <person name="Morin E."/>
            <person name="Murat C."/>
            <person name="Sun H."/>
            <person name="Tunlid A."/>
            <person name="Henrissat B."/>
            <person name="Grigoriev I.V."/>
            <person name="Hibbett D.S."/>
            <person name="Martin F."/>
            <person name="Nordberg H.P."/>
            <person name="Cantor M.N."/>
            <person name="Hua S.X."/>
        </authorList>
    </citation>
    <scope>NUCLEOTIDE SEQUENCE [LARGE SCALE GENOMIC DNA]</scope>
    <source>
        <strain evidence="6 7">MAFF 305830</strain>
    </source>
</reference>
<dbReference type="InterPro" id="IPR050613">
    <property type="entry name" value="Sec_Metabolite_Reg"/>
</dbReference>
<dbReference type="Pfam" id="PF04082">
    <property type="entry name" value="Fungal_trans"/>
    <property type="match status" value="1"/>
</dbReference>
<dbReference type="OrthoDB" id="424974at2759"/>
<dbReference type="CDD" id="cd00067">
    <property type="entry name" value="GAL4"/>
    <property type="match status" value="1"/>
</dbReference>
<dbReference type="AlphaFoldDB" id="A0A0C3B174"/>
<dbReference type="SMART" id="SM00066">
    <property type="entry name" value="GAL4"/>
    <property type="match status" value="1"/>
</dbReference>
<dbReference type="PROSITE" id="PS00463">
    <property type="entry name" value="ZN2_CY6_FUNGAL_1"/>
    <property type="match status" value="1"/>
</dbReference>
<evidence type="ECO:0000313" key="7">
    <source>
        <dbReference type="Proteomes" id="UP000054097"/>
    </source>
</evidence>
<reference evidence="7" key="2">
    <citation type="submission" date="2015-01" db="EMBL/GenBank/DDBJ databases">
        <title>Evolutionary Origins and Diversification of the Mycorrhizal Mutualists.</title>
        <authorList>
            <consortium name="DOE Joint Genome Institute"/>
            <consortium name="Mycorrhizal Genomics Consortium"/>
            <person name="Kohler A."/>
            <person name="Kuo A."/>
            <person name="Nagy L.G."/>
            <person name="Floudas D."/>
            <person name="Copeland A."/>
            <person name="Barry K.W."/>
            <person name="Cichocki N."/>
            <person name="Veneault-Fourrey C."/>
            <person name="LaButti K."/>
            <person name="Lindquist E.A."/>
            <person name="Lipzen A."/>
            <person name="Lundell T."/>
            <person name="Morin E."/>
            <person name="Murat C."/>
            <person name="Riley R."/>
            <person name="Ohm R."/>
            <person name="Sun H."/>
            <person name="Tunlid A."/>
            <person name="Henrissat B."/>
            <person name="Grigoriev I.V."/>
            <person name="Hibbett D.S."/>
            <person name="Martin F."/>
        </authorList>
    </citation>
    <scope>NUCLEOTIDE SEQUENCE [LARGE SCALE GENOMIC DNA]</scope>
    <source>
        <strain evidence="7">MAFF 305830</strain>
    </source>
</reference>
<dbReference type="STRING" id="933852.A0A0C3B174"/>
<dbReference type="HOGENOM" id="CLU_007340_2_0_1"/>
<dbReference type="EMBL" id="KN824315">
    <property type="protein sequence ID" value="KIM25286.1"/>
    <property type="molecule type" value="Genomic_DNA"/>
</dbReference>
<evidence type="ECO:0000259" key="5">
    <source>
        <dbReference type="PROSITE" id="PS50048"/>
    </source>
</evidence>
<protein>
    <recommendedName>
        <fullName evidence="5">Zn(2)-C6 fungal-type domain-containing protein</fullName>
    </recommendedName>
</protein>
<accession>A0A0C3B174</accession>
<evidence type="ECO:0000256" key="4">
    <source>
        <dbReference type="SAM" id="MobiDB-lite"/>
    </source>
</evidence>
<organism evidence="6 7">
    <name type="scientific">Serendipita vermifera MAFF 305830</name>
    <dbReference type="NCBI Taxonomy" id="933852"/>
    <lineage>
        <taxon>Eukaryota</taxon>
        <taxon>Fungi</taxon>
        <taxon>Dikarya</taxon>
        <taxon>Basidiomycota</taxon>
        <taxon>Agaricomycotina</taxon>
        <taxon>Agaricomycetes</taxon>
        <taxon>Sebacinales</taxon>
        <taxon>Serendipitaceae</taxon>
        <taxon>Serendipita</taxon>
    </lineage>
</organism>
<keyword evidence="2" id="KW-0479">Metal-binding</keyword>
<keyword evidence="7" id="KW-1185">Reference proteome</keyword>
<dbReference type="SUPFAM" id="SSF57701">
    <property type="entry name" value="Zn2/Cys6 DNA-binding domain"/>
    <property type="match status" value="1"/>
</dbReference>
<dbReference type="GO" id="GO:0006351">
    <property type="term" value="P:DNA-templated transcription"/>
    <property type="evidence" value="ECO:0007669"/>
    <property type="project" value="InterPro"/>
</dbReference>
<feature type="compositionally biased region" description="Basic and acidic residues" evidence="4">
    <location>
        <begin position="123"/>
        <end position="135"/>
    </location>
</feature>
<dbReference type="Proteomes" id="UP000054097">
    <property type="component" value="Unassembled WGS sequence"/>
</dbReference>
<keyword evidence="3" id="KW-0539">Nucleus</keyword>
<dbReference type="InterPro" id="IPR001138">
    <property type="entry name" value="Zn2Cys6_DnaBD"/>
</dbReference>
<feature type="region of interest" description="Disordered" evidence="4">
    <location>
        <begin position="95"/>
        <end position="161"/>
    </location>
</feature>
<dbReference type="GO" id="GO:0008270">
    <property type="term" value="F:zinc ion binding"/>
    <property type="evidence" value="ECO:0007669"/>
    <property type="project" value="InterPro"/>
</dbReference>
<dbReference type="InterPro" id="IPR036864">
    <property type="entry name" value="Zn2-C6_fun-type_DNA-bd_sf"/>
</dbReference>
<dbReference type="Gene3D" id="4.10.240.10">
    <property type="entry name" value="Zn(2)-C6 fungal-type DNA-binding domain"/>
    <property type="match status" value="1"/>
</dbReference>
<name>A0A0C3B174_SERVB</name>
<dbReference type="CDD" id="cd12148">
    <property type="entry name" value="fungal_TF_MHR"/>
    <property type="match status" value="1"/>
</dbReference>
<feature type="domain" description="Zn(2)-C6 fungal-type" evidence="5">
    <location>
        <begin position="19"/>
        <end position="48"/>
    </location>
</feature>
<dbReference type="GO" id="GO:0005634">
    <property type="term" value="C:nucleus"/>
    <property type="evidence" value="ECO:0007669"/>
    <property type="project" value="UniProtKB-SubCell"/>
</dbReference>
<dbReference type="PANTHER" id="PTHR31001:SF56">
    <property type="entry name" value="ZN(2)-C6 FUNGAL-TYPE DOMAIN-CONTAINING PROTEIN"/>
    <property type="match status" value="1"/>
</dbReference>
<dbReference type="PROSITE" id="PS50048">
    <property type="entry name" value="ZN2_CY6_FUNGAL_2"/>
    <property type="match status" value="1"/>
</dbReference>
<comment type="subcellular location">
    <subcellularLocation>
        <location evidence="1">Nucleus</location>
    </subcellularLocation>
</comment>
<gene>
    <name evidence="6" type="ORF">M408DRAFT_26280</name>
</gene>
<sequence>MTLMPKEEKPKSRRGTGASCRECRRLKVRCDREVPCGSCVRRGCSGICPDGQLSAIKSARYVLASTEELHQRIQTLTFRVHELEHALEMTYDSLVQTQSSPESGSSSARGVGGMPAVHPMLEPIRKKIAKDPREPDSDEEEGLTGSPTRPGMAMSESGNGMEFGTYDAALEDVLSNMHTNDPSSPTLRPGAVSQNVSQFAYNALPSKEEAWALIDAYYEHAIILHQPIPRARALSTIVVPAYSQDLTSLSAFDLSSLYSLLALGAFHDLKRTASLADAARWLSISQALLLSQVSALDSGMASIEALMLLALALLSTQQVDAVKAYHVVAAAMKCAQLSGLHKDSDEGMSSPAEAARRRHVFWELWSLDSALALEFDRPPTMLKAFIQFELPTSSPGAHDHDLLFLRWKYNLSAVSQEILTLGLLPSSTSAPYASVMVLDSKIRAARPASLPHEIESHAVQGGVDVEALDIVRSIVMNGLSQTVLLHLHRPYFAYAILRDETNPMSGRMSPSVLACYNGAIGILSSAAQLMDERPGLLSRLGGLWPSYIISTIVLYAIALLMPYWPNSSEAVKAADKAIKEIFEGSAVDCVKAQQAMPTLLRLQSLAHNTMQRHAQGLWVHPSHRESPISLPRNITPPQNQASGALSGFVPAFPNAASPVNGSFLGAMNLGLLDAGSLNPGVRQIPALPASNHASSSHLSSVQTPQLLSFSVPSSAEEANRSFNSPTTWDSVMLGIQTSTAGPAGLTNLGPSDGPTFPPAKVLKMAWPSLLKKLGVLN</sequence>
<dbReference type="GO" id="GO:0003677">
    <property type="term" value="F:DNA binding"/>
    <property type="evidence" value="ECO:0007669"/>
    <property type="project" value="InterPro"/>
</dbReference>
<evidence type="ECO:0000313" key="6">
    <source>
        <dbReference type="EMBL" id="KIM25286.1"/>
    </source>
</evidence>
<proteinExistence type="predicted"/>
<evidence type="ECO:0000256" key="1">
    <source>
        <dbReference type="ARBA" id="ARBA00004123"/>
    </source>
</evidence>
<dbReference type="SMART" id="SM00906">
    <property type="entry name" value="Fungal_trans"/>
    <property type="match status" value="1"/>
</dbReference>